<dbReference type="PANTHER" id="PTHR34591:SF57">
    <property type="entry name" value="F-BOX DOMAIN-CONTAINING PROTEIN"/>
    <property type="match status" value="1"/>
</dbReference>
<dbReference type="InterPro" id="IPR036047">
    <property type="entry name" value="F-box-like_dom_sf"/>
</dbReference>
<proteinExistence type="predicted"/>
<evidence type="ECO:0000313" key="2">
    <source>
        <dbReference type="EMBL" id="KAK1646178.1"/>
    </source>
</evidence>
<accession>A0AAD8S6S4</accession>
<protein>
    <recommendedName>
        <fullName evidence="1">F-box domain-containing protein</fullName>
    </recommendedName>
</protein>
<feature type="domain" description="F-box" evidence="1">
    <location>
        <begin position="8"/>
        <end position="54"/>
    </location>
</feature>
<dbReference type="SUPFAM" id="SSF81383">
    <property type="entry name" value="F-box domain"/>
    <property type="match status" value="1"/>
</dbReference>
<keyword evidence="3" id="KW-1185">Reference proteome</keyword>
<dbReference type="Proteomes" id="UP001231189">
    <property type="component" value="Unassembled WGS sequence"/>
</dbReference>
<reference evidence="2" key="1">
    <citation type="submission" date="2023-07" db="EMBL/GenBank/DDBJ databases">
        <title>A chromosome-level genome assembly of Lolium multiflorum.</title>
        <authorList>
            <person name="Chen Y."/>
            <person name="Copetti D."/>
            <person name="Kolliker R."/>
            <person name="Studer B."/>
        </authorList>
    </citation>
    <scope>NUCLEOTIDE SEQUENCE</scope>
    <source>
        <strain evidence="2">02402/16</strain>
        <tissue evidence="2">Leaf</tissue>
    </source>
</reference>
<dbReference type="PANTHER" id="PTHR34591">
    <property type="entry name" value="OS03G0653100 PROTEIN-RELATED"/>
    <property type="match status" value="1"/>
</dbReference>
<sequence>MERVRLRDRDDLQLPDDLLADVLRRLPPRHLAASRCVRRAWRRVIDERRLLRSDLLPLSLAGIFIQLECHGCPEFFSRRPTSVAGATVNTKLQDFLPPTEYPFGVVSDADLFDNEDYFVRDHCNGLLLTYTYVVNPATRRWSYLSTPRRPLADLPRIVWYYNDYLSFDPTVSLHYQVFSIPCLCFLRAAEDADPLVEESEWPPSTWILNVFSSRLGRWEERSFAREGDSAGSVAEARPHYGWPKCGAAYWRQALYVHCQTNFLVRIDLSDDKYRVIKPPTNMDTKTHLGRSKHGVYYASFKDHRKALYPGCDDGLKKLGCTLDLLKWKAQAGVADSAFEDLLKMLKNMFPKNNELPASTYEAKKVVCPLGLEVLKIHACINDCILYRGEYENLNECPVCTALRYKIRGDDPGDDVEGQKPRKKVPAKVMWYAPIIPRLKRLFRNKEHAKLLRWHKEDRHPVRKKGKHYNGKADHRPKPAEHTGAEVFDMVKDLKVIFGKGPGGQSVPKGADGHVAMWKKKSIFWELEYWKVLEVRSAIDVMHVTKNICVNILSFLGVYGKSNDTKEARQDQQSLKDPDDLYPERFQGRASYAPTKEEKVIFLNA</sequence>
<dbReference type="SMART" id="SM00256">
    <property type="entry name" value="FBOX"/>
    <property type="match status" value="1"/>
</dbReference>
<dbReference type="InterPro" id="IPR001810">
    <property type="entry name" value="F-box_dom"/>
</dbReference>
<comment type="caution">
    <text evidence="2">The sequence shown here is derived from an EMBL/GenBank/DDBJ whole genome shotgun (WGS) entry which is preliminary data.</text>
</comment>
<name>A0AAD8S6S4_LOLMU</name>
<dbReference type="Gene3D" id="1.20.1280.50">
    <property type="match status" value="1"/>
</dbReference>
<organism evidence="2 3">
    <name type="scientific">Lolium multiflorum</name>
    <name type="common">Italian ryegrass</name>
    <name type="synonym">Lolium perenne subsp. multiflorum</name>
    <dbReference type="NCBI Taxonomy" id="4521"/>
    <lineage>
        <taxon>Eukaryota</taxon>
        <taxon>Viridiplantae</taxon>
        <taxon>Streptophyta</taxon>
        <taxon>Embryophyta</taxon>
        <taxon>Tracheophyta</taxon>
        <taxon>Spermatophyta</taxon>
        <taxon>Magnoliopsida</taxon>
        <taxon>Liliopsida</taxon>
        <taxon>Poales</taxon>
        <taxon>Poaceae</taxon>
        <taxon>BOP clade</taxon>
        <taxon>Pooideae</taxon>
        <taxon>Poodae</taxon>
        <taxon>Poeae</taxon>
        <taxon>Poeae Chloroplast Group 2 (Poeae type)</taxon>
        <taxon>Loliodinae</taxon>
        <taxon>Loliinae</taxon>
        <taxon>Lolium</taxon>
    </lineage>
</organism>
<evidence type="ECO:0000313" key="3">
    <source>
        <dbReference type="Proteomes" id="UP001231189"/>
    </source>
</evidence>
<gene>
    <name evidence="2" type="ORF">QYE76_063983</name>
</gene>
<dbReference type="EMBL" id="JAUUTY010000004">
    <property type="protein sequence ID" value="KAK1646178.1"/>
    <property type="molecule type" value="Genomic_DNA"/>
</dbReference>
<dbReference type="Pfam" id="PF00646">
    <property type="entry name" value="F-box"/>
    <property type="match status" value="1"/>
</dbReference>
<dbReference type="PROSITE" id="PS50181">
    <property type="entry name" value="FBOX"/>
    <property type="match status" value="1"/>
</dbReference>
<evidence type="ECO:0000259" key="1">
    <source>
        <dbReference type="PROSITE" id="PS50181"/>
    </source>
</evidence>
<dbReference type="AlphaFoldDB" id="A0AAD8S6S4"/>